<comment type="caution">
    <text evidence="2">The sequence shown here is derived from an EMBL/GenBank/DDBJ whole genome shotgun (WGS) entry which is preliminary data.</text>
</comment>
<sequence length="95" mass="10588">MIIANMVHSRMHYRRYFQDRIKQVEKQGPGGQGLCTPSTGKGHREGLVGTLGDDREVRRPLRCGGVEPVEPLLKHSSAFTPTLRKGQGSPSANWY</sequence>
<dbReference type="AlphaFoldDB" id="A0AA88MSD5"/>
<dbReference type="EMBL" id="JAUPFM010000008">
    <property type="protein sequence ID" value="KAK2844215.1"/>
    <property type="molecule type" value="Genomic_DNA"/>
</dbReference>
<accession>A0AA88MSD5</accession>
<name>A0AA88MSD5_CHASR</name>
<organism evidence="2 3">
    <name type="scientific">Channa striata</name>
    <name type="common">Snakehead murrel</name>
    <name type="synonym">Ophicephalus striatus</name>
    <dbReference type="NCBI Taxonomy" id="64152"/>
    <lineage>
        <taxon>Eukaryota</taxon>
        <taxon>Metazoa</taxon>
        <taxon>Chordata</taxon>
        <taxon>Craniata</taxon>
        <taxon>Vertebrata</taxon>
        <taxon>Euteleostomi</taxon>
        <taxon>Actinopterygii</taxon>
        <taxon>Neopterygii</taxon>
        <taxon>Teleostei</taxon>
        <taxon>Neoteleostei</taxon>
        <taxon>Acanthomorphata</taxon>
        <taxon>Anabantaria</taxon>
        <taxon>Anabantiformes</taxon>
        <taxon>Channoidei</taxon>
        <taxon>Channidae</taxon>
        <taxon>Channa</taxon>
    </lineage>
</organism>
<proteinExistence type="predicted"/>
<evidence type="ECO:0000313" key="3">
    <source>
        <dbReference type="Proteomes" id="UP001187415"/>
    </source>
</evidence>
<feature type="region of interest" description="Disordered" evidence="1">
    <location>
        <begin position="26"/>
        <end position="54"/>
    </location>
</feature>
<keyword evidence="3" id="KW-1185">Reference proteome</keyword>
<feature type="compositionally biased region" description="Basic and acidic residues" evidence="1">
    <location>
        <begin position="42"/>
        <end position="54"/>
    </location>
</feature>
<gene>
    <name evidence="2" type="ORF">Q5P01_010874</name>
</gene>
<evidence type="ECO:0000256" key="1">
    <source>
        <dbReference type="SAM" id="MobiDB-lite"/>
    </source>
</evidence>
<protein>
    <submittedName>
        <fullName evidence="2">Uncharacterized protein</fullName>
    </submittedName>
</protein>
<reference evidence="2" key="1">
    <citation type="submission" date="2023-07" db="EMBL/GenBank/DDBJ databases">
        <title>Chromosome-level Genome Assembly of Striped Snakehead (Channa striata).</title>
        <authorList>
            <person name="Liu H."/>
        </authorList>
    </citation>
    <scope>NUCLEOTIDE SEQUENCE</scope>
    <source>
        <strain evidence="2">Gz</strain>
        <tissue evidence="2">Muscle</tissue>
    </source>
</reference>
<dbReference type="Proteomes" id="UP001187415">
    <property type="component" value="Unassembled WGS sequence"/>
</dbReference>
<evidence type="ECO:0000313" key="2">
    <source>
        <dbReference type="EMBL" id="KAK2844215.1"/>
    </source>
</evidence>